<dbReference type="RefSeq" id="WP_053582641.1">
    <property type="nucleotide sequence ID" value="NZ_LGRV01000003.1"/>
</dbReference>
<reference evidence="2" key="1">
    <citation type="submission" date="2015-07" db="EMBL/GenBank/DDBJ databases">
        <title>Fjat-14205 dsm 2895.</title>
        <authorList>
            <person name="Liu B."/>
            <person name="Wang J."/>
            <person name="Zhu Y."/>
            <person name="Liu G."/>
            <person name="Chen Q."/>
            <person name="Chen Z."/>
            <person name="Lan J."/>
            <person name="Che J."/>
            <person name="Ge C."/>
            <person name="Shi H."/>
            <person name="Pan Z."/>
            <person name="Liu X."/>
        </authorList>
    </citation>
    <scope>NUCLEOTIDE SEQUENCE [LARGE SCALE GENOMIC DNA]</scope>
    <source>
        <strain evidence="2">DSM 25560</strain>
    </source>
</reference>
<evidence type="ECO:0000313" key="2">
    <source>
        <dbReference type="Proteomes" id="UP000050668"/>
    </source>
</evidence>
<dbReference type="EMBL" id="LGRV01000003">
    <property type="protein sequence ID" value="KOS67829.1"/>
    <property type="molecule type" value="Genomic_DNA"/>
</dbReference>
<comment type="caution">
    <text evidence="1">The sequence shown here is derived from an EMBL/GenBank/DDBJ whole genome shotgun (WGS) entry which is preliminary data.</text>
</comment>
<evidence type="ECO:0000313" key="1">
    <source>
        <dbReference type="EMBL" id="KOS67829.1"/>
    </source>
</evidence>
<protein>
    <submittedName>
        <fullName evidence="1">Uncharacterized protein</fullName>
    </submittedName>
</protein>
<keyword evidence="2" id="KW-1185">Reference proteome</keyword>
<gene>
    <name evidence="1" type="ORF">AEA09_04180</name>
</gene>
<dbReference type="Proteomes" id="UP000050668">
    <property type="component" value="Unassembled WGS sequence"/>
</dbReference>
<proteinExistence type="predicted"/>
<sequence length="196" mass="21112">MTSNVNLWMNIPNLYTSSSSTGTNSTTTSDFVSYLLNATASTDNNSTTANSIEASLSELSYGQNTASHSNLYGNLTDTSTSTTQTTSTMSDYLQTIFQAQQLKSLTTAKEKLQTEMINFAATVDENISLADQQKIEKMKNNISTLSDYLTTKTSTISSENNLLSSFTSSTSPNSTLLSTLSASSALSQYLLSKNEV</sequence>
<accession>A0ABR5K0B2</accession>
<name>A0ABR5K0B2_9BACI</name>
<organism evidence="1 2">
    <name type="scientific">Lysinibacillus contaminans</name>
    <dbReference type="NCBI Taxonomy" id="1293441"/>
    <lineage>
        <taxon>Bacteria</taxon>
        <taxon>Bacillati</taxon>
        <taxon>Bacillota</taxon>
        <taxon>Bacilli</taxon>
        <taxon>Bacillales</taxon>
        <taxon>Bacillaceae</taxon>
        <taxon>Lysinibacillus</taxon>
    </lineage>
</organism>